<evidence type="ECO:0000313" key="1">
    <source>
        <dbReference type="EMBL" id="OAQ14735.1"/>
    </source>
</evidence>
<gene>
    <name evidence="1" type="ORF">F480_10455</name>
</gene>
<evidence type="ECO:0000313" key="2">
    <source>
        <dbReference type="Proteomes" id="UP000078358"/>
    </source>
</evidence>
<dbReference type="RefSeq" id="WP_025289495.1">
    <property type="nucleotide sequence ID" value="NZ_JACI01000002.1"/>
</dbReference>
<reference evidence="1 2" key="1">
    <citation type="submission" date="2014-01" db="EMBL/GenBank/DDBJ databases">
        <authorList>
            <person name="Zuccon D."/>
        </authorList>
    </citation>
    <scope>NUCLEOTIDE SEQUENCE [LARGE SCALE GENOMIC DNA]</scope>
    <source>
        <strain evidence="1 2">Y31</strain>
    </source>
</reference>
<dbReference type="InterPro" id="IPR021239">
    <property type="entry name" value="DUF2625"/>
</dbReference>
<protein>
    <recommendedName>
        <fullName evidence="3">DUF2625 family protein</fullName>
    </recommendedName>
</protein>
<organism evidence="1 2">
    <name type="scientific">Bibersteinia trehalosi Y31</name>
    <dbReference type="NCBI Taxonomy" id="1261658"/>
    <lineage>
        <taxon>Bacteria</taxon>
        <taxon>Pseudomonadati</taxon>
        <taxon>Pseudomonadota</taxon>
        <taxon>Gammaproteobacteria</taxon>
        <taxon>Pasteurellales</taxon>
        <taxon>Pasteurellaceae</taxon>
        <taxon>Bibersteinia</taxon>
    </lineage>
</organism>
<sequence length="211" mass="23922">MKSLEELNDKANSAWLIMQDWFKAARNHYEILPKNVEEAAKQLIGMQLSTKTPIGAVIYETGGILIDHGWLRILGSGNEKLPRGLFDWNFGKTFEESGERPFHLLIADDAVGGYFAVNGGGLSEKIGMVHYFHPKKQKWESIGLNYSQFIGWALTADIASFYHDLRPENWQELVKDLNGSEVLKLDSNEKQSIERHYQATFAPDEMGYAVN</sequence>
<dbReference type="Pfam" id="PF10946">
    <property type="entry name" value="DUF2625"/>
    <property type="match status" value="1"/>
</dbReference>
<dbReference type="Proteomes" id="UP000078358">
    <property type="component" value="Unassembled WGS sequence"/>
</dbReference>
<proteinExistence type="predicted"/>
<comment type="caution">
    <text evidence="1">The sequence shown here is derived from an EMBL/GenBank/DDBJ whole genome shotgun (WGS) entry which is preliminary data.</text>
</comment>
<dbReference type="PATRIC" id="fig|1261658.3.peg.2092"/>
<dbReference type="EMBL" id="JACI01000002">
    <property type="protein sequence ID" value="OAQ14735.1"/>
    <property type="molecule type" value="Genomic_DNA"/>
</dbReference>
<accession>A0A179CXU9</accession>
<name>A0A179CXU9_BIBTR</name>
<dbReference type="NCBIfam" id="NF008495">
    <property type="entry name" value="PRK11408.1-2"/>
    <property type="match status" value="1"/>
</dbReference>
<evidence type="ECO:0008006" key="3">
    <source>
        <dbReference type="Google" id="ProtNLM"/>
    </source>
</evidence>
<dbReference type="AlphaFoldDB" id="A0A179CXU9"/>